<evidence type="ECO:0008006" key="4">
    <source>
        <dbReference type="Google" id="ProtNLM"/>
    </source>
</evidence>
<feature type="compositionally biased region" description="Basic and acidic residues" evidence="1">
    <location>
        <begin position="130"/>
        <end position="139"/>
    </location>
</feature>
<evidence type="ECO:0000256" key="1">
    <source>
        <dbReference type="SAM" id="MobiDB-lite"/>
    </source>
</evidence>
<dbReference type="AlphaFoldDB" id="A0A9Q8P3K8"/>
<evidence type="ECO:0000313" key="2">
    <source>
        <dbReference type="EMBL" id="UJO11909.1"/>
    </source>
</evidence>
<reference evidence="2" key="2">
    <citation type="journal article" date="2022" name="Microb. Genom.">
        <title>A chromosome-scale genome assembly of the tomato pathogen Cladosporium fulvum reveals a compartmentalized genome architecture and the presence of a dispensable chromosome.</title>
        <authorList>
            <person name="Zaccaron A.Z."/>
            <person name="Chen L.H."/>
            <person name="Samaras A."/>
            <person name="Stergiopoulos I."/>
        </authorList>
    </citation>
    <scope>NUCLEOTIDE SEQUENCE</scope>
    <source>
        <strain evidence="2">Race5_Kim</strain>
    </source>
</reference>
<organism evidence="2 3">
    <name type="scientific">Passalora fulva</name>
    <name type="common">Tomato leaf mold</name>
    <name type="synonym">Cladosporium fulvum</name>
    <dbReference type="NCBI Taxonomy" id="5499"/>
    <lineage>
        <taxon>Eukaryota</taxon>
        <taxon>Fungi</taxon>
        <taxon>Dikarya</taxon>
        <taxon>Ascomycota</taxon>
        <taxon>Pezizomycotina</taxon>
        <taxon>Dothideomycetes</taxon>
        <taxon>Dothideomycetidae</taxon>
        <taxon>Mycosphaerellales</taxon>
        <taxon>Mycosphaerellaceae</taxon>
        <taxon>Fulvia</taxon>
    </lineage>
</organism>
<dbReference type="OMA" id="TNAWGRI"/>
<gene>
    <name evidence="2" type="ORF">CLAFUR5_00427</name>
</gene>
<reference evidence="2" key="1">
    <citation type="submission" date="2021-12" db="EMBL/GenBank/DDBJ databases">
        <authorList>
            <person name="Zaccaron A."/>
            <person name="Stergiopoulos I."/>
        </authorList>
    </citation>
    <scope>NUCLEOTIDE SEQUENCE</scope>
    <source>
        <strain evidence="2">Race5_Kim</strain>
    </source>
</reference>
<name>A0A9Q8P3K8_PASFU</name>
<dbReference type="OrthoDB" id="5403747at2759"/>
<dbReference type="RefSeq" id="XP_047756275.1">
    <property type="nucleotide sequence ID" value="XM_047899575.1"/>
</dbReference>
<proteinExistence type="predicted"/>
<dbReference type="EMBL" id="CP090163">
    <property type="protein sequence ID" value="UJO11909.1"/>
    <property type="molecule type" value="Genomic_DNA"/>
</dbReference>
<dbReference type="KEGG" id="ffu:CLAFUR5_00427"/>
<evidence type="ECO:0000313" key="3">
    <source>
        <dbReference type="Proteomes" id="UP000756132"/>
    </source>
</evidence>
<feature type="region of interest" description="Disordered" evidence="1">
    <location>
        <begin position="62"/>
        <end position="145"/>
    </location>
</feature>
<dbReference type="Proteomes" id="UP000756132">
    <property type="component" value="Chromosome 1"/>
</dbReference>
<accession>A0A9Q8P3K8</accession>
<feature type="compositionally biased region" description="Basic residues" evidence="1">
    <location>
        <begin position="100"/>
        <end position="112"/>
    </location>
</feature>
<dbReference type="GeneID" id="71980305"/>
<sequence length="145" mass="15436">MGSVFTDRESQLMAIAWQCFSEQPKINFDKMAGLAGYTNTKSCSNAWSAIKKKLAAEAEKVTGGANGDANGDAPKPKATPRKRAKKAADEDGADGEAPAKKAKTTQKKRGGKKATAEVEEEDKDDEAAGEEEKAAVKDEQTDELV</sequence>
<feature type="compositionally biased region" description="Acidic residues" evidence="1">
    <location>
        <begin position="117"/>
        <end position="129"/>
    </location>
</feature>
<protein>
    <recommendedName>
        <fullName evidence="4">Myb-like domain-containing protein</fullName>
    </recommendedName>
</protein>
<keyword evidence="3" id="KW-1185">Reference proteome</keyword>